<dbReference type="PANTHER" id="PTHR13052">
    <property type="entry name" value="NFRKB-RELATED"/>
    <property type="match status" value="1"/>
</dbReference>
<evidence type="ECO:0000313" key="4">
    <source>
        <dbReference type="EMBL" id="OWM83551.1"/>
    </source>
</evidence>
<evidence type="ECO:0000256" key="2">
    <source>
        <dbReference type="ARBA" id="ARBA00023242"/>
    </source>
</evidence>
<feature type="domain" description="DEUBAD" evidence="3">
    <location>
        <begin position="37"/>
        <end position="150"/>
    </location>
</feature>
<evidence type="ECO:0000313" key="5">
    <source>
        <dbReference type="Proteomes" id="UP000197138"/>
    </source>
</evidence>
<organism evidence="4 5">
    <name type="scientific">Punica granatum</name>
    <name type="common">Pomegranate</name>
    <dbReference type="NCBI Taxonomy" id="22663"/>
    <lineage>
        <taxon>Eukaryota</taxon>
        <taxon>Viridiplantae</taxon>
        <taxon>Streptophyta</taxon>
        <taxon>Embryophyta</taxon>
        <taxon>Tracheophyta</taxon>
        <taxon>Spermatophyta</taxon>
        <taxon>Magnoliopsida</taxon>
        <taxon>eudicotyledons</taxon>
        <taxon>Gunneridae</taxon>
        <taxon>Pentapetalae</taxon>
        <taxon>rosids</taxon>
        <taxon>malvids</taxon>
        <taxon>Myrtales</taxon>
        <taxon>Lythraceae</taxon>
        <taxon>Punica</taxon>
    </lineage>
</organism>
<name>A0A218XGG0_PUNGR</name>
<sequence>MNTRLGVALERRLNVVMDRLAERMGALMEAHSTCSVPFELYDLPNLEDVLSVDVWNECLTEKERLGLVKILHDMDQETYMRTMMELFKGCNFHFGSPLKKLFDMLKGGLREPRDAFYREGQNFFDKREHYHFLRMHQNGLVRNLCQIRDAWLNCKGYNIKEKLCVLNIVKSQKSLMCEKEVMAEPSSLVQSVDDGNNHSDAEDGLDTIVSQTCQVNKIEVQYDKTSKQVDVQALKETLWDYTKKKSDSSDDAYSRANSLHPEENNAVEYVENQYIEKNRF</sequence>
<dbReference type="CDD" id="cd21865">
    <property type="entry name" value="DEUBAD_NFRKB"/>
    <property type="match status" value="1"/>
</dbReference>
<keyword evidence="2" id="KW-0539">Nucleus</keyword>
<dbReference type="InterPro" id="IPR044867">
    <property type="entry name" value="DEUBAD_dom"/>
</dbReference>
<protein>
    <recommendedName>
        <fullName evidence="3">DEUBAD domain-containing protein</fullName>
    </recommendedName>
</protein>
<dbReference type="GO" id="GO:0031011">
    <property type="term" value="C:Ino80 complex"/>
    <property type="evidence" value="ECO:0007669"/>
    <property type="project" value="InterPro"/>
</dbReference>
<dbReference type="Pfam" id="PF05786">
    <property type="entry name" value="Cnd2"/>
    <property type="match status" value="1"/>
</dbReference>
<dbReference type="PROSITE" id="PS51916">
    <property type="entry name" value="DEUBAD"/>
    <property type="match status" value="1"/>
</dbReference>
<proteinExistence type="predicted"/>
<evidence type="ECO:0000256" key="1">
    <source>
        <dbReference type="ARBA" id="ARBA00004123"/>
    </source>
</evidence>
<comment type="caution">
    <text evidence="4">The sequence shown here is derived from an EMBL/GenBank/DDBJ whole genome shotgun (WGS) entry which is preliminary data.</text>
</comment>
<dbReference type="InterPro" id="IPR024867">
    <property type="entry name" value="NFRKB"/>
</dbReference>
<comment type="subcellular location">
    <subcellularLocation>
        <location evidence="1">Nucleus</location>
    </subcellularLocation>
</comment>
<reference evidence="5" key="1">
    <citation type="journal article" date="2017" name="Plant J.">
        <title>The pomegranate (Punica granatum L.) genome and the genomics of punicalagin biosynthesis.</title>
        <authorList>
            <person name="Qin G."/>
            <person name="Xu C."/>
            <person name="Ming R."/>
            <person name="Tang H."/>
            <person name="Guyot R."/>
            <person name="Kramer E.M."/>
            <person name="Hu Y."/>
            <person name="Yi X."/>
            <person name="Qi Y."/>
            <person name="Xu X."/>
            <person name="Gao Z."/>
            <person name="Pan H."/>
            <person name="Jian J."/>
            <person name="Tian Y."/>
            <person name="Yue Z."/>
            <person name="Xu Y."/>
        </authorList>
    </citation>
    <scope>NUCLEOTIDE SEQUENCE [LARGE SCALE GENOMIC DNA]</scope>
    <source>
        <strain evidence="5">cv. Dabenzi</strain>
    </source>
</reference>
<dbReference type="GO" id="GO:0007076">
    <property type="term" value="P:mitotic chromosome condensation"/>
    <property type="evidence" value="ECO:0007669"/>
    <property type="project" value="InterPro"/>
</dbReference>
<dbReference type="GO" id="GO:0000796">
    <property type="term" value="C:condensin complex"/>
    <property type="evidence" value="ECO:0007669"/>
    <property type="project" value="InterPro"/>
</dbReference>
<dbReference type="EMBL" id="MTKT01001931">
    <property type="protein sequence ID" value="OWM83551.1"/>
    <property type="molecule type" value="Genomic_DNA"/>
</dbReference>
<accession>A0A218XGG0</accession>
<dbReference type="InterPro" id="IPR022816">
    <property type="entry name" value="Condensin_barren_su2"/>
</dbReference>
<evidence type="ECO:0000259" key="3">
    <source>
        <dbReference type="PROSITE" id="PS51916"/>
    </source>
</evidence>
<dbReference type="AlphaFoldDB" id="A0A218XGG0"/>
<dbReference type="Proteomes" id="UP000197138">
    <property type="component" value="Unassembled WGS sequence"/>
</dbReference>
<gene>
    <name evidence="4" type="ORF">CDL15_Pgr006197</name>
</gene>
<dbReference type="PANTHER" id="PTHR13052:SF0">
    <property type="entry name" value="DNA-BINDING PROTEIN-LIKE"/>
    <property type="match status" value="1"/>
</dbReference>